<name>A0A6N7ZAK9_9PSEU</name>
<organism evidence="1 2">
    <name type="scientific">Amycolatopsis pithecellobii</name>
    <dbReference type="NCBI Taxonomy" id="664692"/>
    <lineage>
        <taxon>Bacteria</taxon>
        <taxon>Bacillati</taxon>
        <taxon>Actinomycetota</taxon>
        <taxon>Actinomycetes</taxon>
        <taxon>Pseudonocardiales</taxon>
        <taxon>Pseudonocardiaceae</taxon>
        <taxon>Amycolatopsis</taxon>
    </lineage>
</organism>
<comment type="caution">
    <text evidence="1">The sequence shown here is derived from an EMBL/GenBank/DDBJ whole genome shotgun (WGS) entry which is preliminary data.</text>
</comment>
<dbReference type="AlphaFoldDB" id="A0A6N7ZAK9"/>
<reference evidence="1 2" key="1">
    <citation type="submission" date="2019-11" db="EMBL/GenBank/DDBJ databases">
        <title>Draft genome of Amycolatopsis RM579.</title>
        <authorList>
            <person name="Duangmal K."/>
            <person name="Mingma R."/>
        </authorList>
    </citation>
    <scope>NUCLEOTIDE SEQUENCE [LARGE SCALE GENOMIC DNA]</scope>
    <source>
        <strain evidence="1 2">RM579</strain>
    </source>
</reference>
<protein>
    <submittedName>
        <fullName evidence="1">Uncharacterized protein</fullName>
    </submittedName>
</protein>
<keyword evidence="2" id="KW-1185">Reference proteome</keyword>
<gene>
    <name evidence="1" type="ORF">GKO32_33020</name>
</gene>
<dbReference type="Proteomes" id="UP000440096">
    <property type="component" value="Unassembled WGS sequence"/>
</dbReference>
<sequence length="143" mass="15280">MTLELEHLDTVIDSIIIPLVNRQETAQEATTDLLWLGCHLLSLGEKTLAANGLRRADLKAAVVTAETITVGRTPDMTPALDPIVEIQLEQLHAVRGVIVDNATKLDQGTQRYTAVLASLDAVIAAMAGLHALLDLTPALVPTD</sequence>
<dbReference type="RefSeq" id="WP_154760837.1">
    <property type="nucleotide sequence ID" value="NZ_WMBA01000076.1"/>
</dbReference>
<proteinExistence type="predicted"/>
<evidence type="ECO:0000313" key="2">
    <source>
        <dbReference type="Proteomes" id="UP000440096"/>
    </source>
</evidence>
<accession>A0A6N7ZAK9</accession>
<evidence type="ECO:0000313" key="1">
    <source>
        <dbReference type="EMBL" id="MTD58767.1"/>
    </source>
</evidence>
<dbReference type="OrthoDB" id="3629282at2"/>
<dbReference type="EMBL" id="WMBA01000076">
    <property type="protein sequence ID" value="MTD58767.1"/>
    <property type="molecule type" value="Genomic_DNA"/>
</dbReference>